<dbReference type="GO" id="GO:0005525">
    <property type="term" value="F:GTP binding"/>
    <property type="evidence" value="ECO:0007669"/>
    <property type="project" value="UniProtKB-KW"/>
</dbReference>
<dbReference type="InterPro" id="IPR009000">
    <property type="entry name" value="Transl_B-barrel_sf"/>
</dbReference>
<feature type="domain" description="Tr-type G" evidence="8">
    <location>
        <begin position="84"/>
        <end position="298"/>
    </location>
</feature>
<keyword evidence="4" id="KW-0547">Nucleotide-binding</keyword>
<dbReference type="Pfam" id="PF22594">
    <property type="entry name" value="GTP-eEF1A_C"/>
    <property type="match status" value="1"/>
</dbReference>
<dbReference type="InterPro" id="IPR027417">
    <property type="entry name" value="P-loop_NTPase"/>
</dbReference>
<dbReference type="KEGG" id="mela:C6568_14750"/>
<dbReference type="InterPro" id="IPR050100">
    <property type="entry name" value="TRAFAC_GTPase_members"/>
</dbReference>
<dbReference type="GO" id="GO:0004781">
    <property type="term" value="F:sulfate adenylyltransferase (ATP) activity"/>
    <property type="evidence" value="ECO:0007669"/>
    <property type="project" value="UniProtKB-EC"/>
</dbReference>
<reference evidence="9 10" key="1">
    <citation type="submission" date="2018-03" db="EMBL/GenBank/DDBJ databases">
        <title>Genome sequencing of Melaminivora sp.</title>
        <authorList>
            <person name="Kim S.-J."/>
            <person name="Heo J."/>
            <person name="Ahn J.-H."/>
            <person name="Kwon S.-W."/>
        </authorList>
    </citation>
    <scope>NUCLEOTIDE SEQUENCE [LARGE SCALE GENOMIC DNA]</scope>
    <source>
        <strain evidence="9 10">SC2-9</strain>
    </source>
</reference>
<dbReference type="InterPro" id="IPR054696">
    <property type="entry name" value="GTP-eEF1A_C"/>
</dbReference>
<keyword evidence="2 9" id="KW-0808">Transferase</keyword>
<dbReference type="Gene3D" id="2.40.30.10">
    <property type="entry name" value="Translation factors"/>
    <property type="match status" value="2"/>
</dbReference>
<dbReference type="AlphaFoldDB" id="A0A2R3QF19"/>
<dbReference type="InterPro" id="IPR000795">
    <property type="entry name" value="T_Tr_GTP-bd_dom"/>
</dbReference>
<dbReference type="OrthoDB" id="9804504at2"/>
<name>A0A2R3QF19_9BURK</name>
<evidence type="ECO:0000256" key="6">
    <source>
        <dbReference type="ARBA" id="ARBA00023134"/>
    </source>
</evidence>
<dbReference type="SUPFAM" id="SSF52540">
    <property type="entry name" value="P-loop containing nucleoside triphosphate hydrolases"/>
    <property type="match status" value="1"/>
</dbReference>
<dbReference type="EC" id="2.7.7.4" evidence="1"/>
<evidence type="ECO:0000259" key="8">
    <source>
        <dbReference type="PROSITE" id="PS51722"/>
    </source>
</evidence>
<dbReference type="GO" id="GO:0003924">
    <property type="term" value="F:GTPase activity"/>
    <property type="evidence" value="ECO:0007669"/>
    <property type="project" value="InterPro"/>
</dbReference>
<dbReference type="EMBL" id="CP027667">
    <property type="protein sequence ID" value="AVO50359.1"/>
    <property type="molecule type" value="Genomic_DNA"/>
</dbReference>
<dbReference type="SUPFAM" id="SSF50465">
    <property type="entry name" value="EF-Tu/eEF-1alpha/eIF2-gamma C-terminal domain"/>
    <property type="match status" value="1"/>
</dbReference>
<dbReference type="Proteomes" id="UP000237925">
    <property type="component" value="Chromosome"/>
</dbReference>
<dbReference type="InterPro" id="IPR044139">
    <property type="entry name" value="CysN_NoDQ_III"/>
</dbReference>
<keyword evidence="5" id="KW-0067">ATP-binding</keyword>
<evidence type="ECO:0000256" key="3">
    <source>
        <dbReference type="ARBA" id="ARBA00022695"/>
    </source>
</evidence>
<evidence type="ECO:0000256" key="5">
    <source>
        <dbReference type="ARBA" id="ARBA00022840"/>
    </source>
</evidence>
<keyword evidence="3 9" id="KW-0548">Nucleotidyltransferase</keyword>
<evidence type="ECO:0000313" key="10">
    <source>
        <dbReference type="Proteomes" id="UP000237925"/>
    </source>
</evidence>
<dbReference type="PROSITE" id="PS51722">
    <property type="entry name" value="G_TR_2"/>
    <property type="match status" value="1"/>
</dbReference>
<accession>A0A2R3QF19</accession>
<evidence type="ECO:0000256" key="4">
    <source>
        <dbReference type="ARBA" id="ARBA00022741"/>
    </source>
</evidence>
<dbReference type="InterPro" id="IPR011779">
    <property type="entry name" value="SO4_adenylTrfase_lsu"/>
</dbReference>
<dbReference type="Pfam" id="PF00009">
    <property type="entry name" value="GTP_EFTU"/>
    <property type="match status" value="1"/>
</dbReference>
<evidence type="ECO:0000256" key="7">
    <source>
        <dbReference type="SAM" id="MobiDB-lite"/>
    </source>
</evidence>
<dbReference type="PRINTS" id="PR00315">
    <property type="entry name" value="ELONGATNFCT"/>
</dbReference>
<dbReference type="GO" id="GO:0005524">
    <property type="term" value="F:ATP binding"/>
    <property type="evidence" value="ECO:0007669"/>
    <property type="project" value="UniProtKB-KW"/>
</dbReference>
<dbReference type="GO" id="GO:0006790">
    <property type="term" value="P:sulfur compound metabolic process"/>
    <property type="evidence" value="ECO:0007669"/>
    <property type="project" value="InterPro"/>
</dbReference>
<sequence>MSTASIQTIETIADGADKTAANGTFGLKIAAPQRLSPLPPLGEGWDEGRLAQAATAEPASVAGRHPHPPPEGEGAQAATDTSALPALRFITCGSVDDGKSTLIGRLLVDSRAVLSDQLAGVSRSGEADLAQLTDGLAAEREQGITIDVAWRYFATPARKFIIGDAPGHEQYTRNMVTAASQADCAIVLVDATKLGWQQGEPQLLAQTRRHTLLAHLLRVHSLVFAVNKLDAVADPAAAFARIRAALARFAHEAGIAVAGVVPISALKGFNVASPAPGWCGYGGPALLKILEGLPATPPDAHLPLALPVQWVEKADTASGDTRRGRRVFWGRVAAGSVAPGAQVQIFPSGQGARVAQVLDHARRPASAATGASAGIVLDREVDVSRGDWIVAAPVPALTADDDWDSPAATTAWPGQRELAATVAWLDDEPLAAGRVYWALHGHRWVKARVRRVAHRLNIHTLAQEAADTLEPNAIGHVELQLQEAIPAAPFARARVPGSLILVDTASHRTAGALLIR</sequence>
<feature type="region of interest" description="Disordered" evidence="7">
    <location>
        <begin position="53"/>
        <end position="79"/>
    </location>
</feature>
<gene>
    <name evidence="9" type="ORF">C6568_14750</name>
</gene>
<evidence type="ECO:0000256" key="1">
    <source>
        <dbReference type="ARBA" id="ARBA00012391"/>
    </source>
</evidence>
<evidence type="ECO:0000256" key="2">
    <source>
        <dbReference type="ARBA" id="ARBA00022679"/>
    </source>
</evidence>
<dbReference type="PROSITE" id="PS00301">
    <property type="entry name" value="G_TR_1"/>
    <property type="match status" value="1"/>
</dbReference>
<dbReference type="CDD" id="cd04095">
    <property type="entry name" value="CysN_NoDQ_III"/>
    <property type="match status" value="1"/>
</dbReference>
<keyword evidence="6" id="KW-0342">GTP-binding</keyword>
<dbReference type="PANTHER" id="PTHR23115">
    <property type="entry name" value="TRANSLATION FACTOR"/>
    <property type="match status" value="1"/>
</dbReference>
<protein>
    <recommendedName>
        <fullName evidence="1">sulfate adenylyltransferase</fullName>
        <ecNumber evidence="1">2.7.7.4</ecNumber>
    </recommendedName>
</protein>
<proteinExistence type="predicted"/>
<dbReference type="SUPFAM" id="SSF50447">
    <property type="entry name" value="Translation proteins"/>
    <property type="match status" value="1"/>
</dbReference>
<organism evidence="9 10">
    <name type="scientific">Melaminivora suipulveris</name>
    <dbReference type="NCBI Taxonomy" id="2109913"/>
    <lineage>
        <taxon>Bacteria</taxon>
        <taxon>Pseudomonadati</taxon>
        <taxon>Pseudomonadota</taxon>
        <taxon>Betaproteobacteria</taxon>
        <taxon>Burkholderiales</taxon>
        <taxon>Comamonadaceae</taxon>
        <taxon>Melaminivora</taxon>
    </lineage>
</organism>
<dbReference type="InterPro" id="IPR009001">
    <property type="entry name" value="Transl_elong_EF1A/Init_IF2_C"/>
</dbReference>
<dbReference type="Gene3D" id="3.40.50.300">
    <property type="entry name" value="P-loop containing nucleotide triphosphate hydrolases"/>
    <property type="match status" value="1"/>
</dbReference>
<keyword evidence="10" id="KW-1185">Reference proteome</keyword>
<evidence type="ECO:0000313" key="9">
    <source>
        <dbReference type="EMBL" id="AVO50359.1"/>
    </source>
</evidence>
<dbReference type="InterPro" id="IPR031157">
    <property type="entry name" value="G_TR_CS"/>
</dbReference>
<dbReference type="NCBIfam" id="TIGR02034">
    <property type="entry name" value="CysN"/>
    <property type="match status" value="1"/>
</dbReference>